<organism evidence="1 2">
    <name type="scientific">Pleurotus cornucopiae</name>
    <name type="common">Cornucopia mushroom</name>
    <dbReference type="NCBI Taxonomy" id="5321"/>
    <lineage>
        <taxon>Eukaryota</taxon>
        <taxon>Fungi</taxon>
        <taxon>Dikarya</taxon>
        <taxon>Basidiomycota</taxon>
        <taxon>Agaricomycotina</taxon>
        <taxon>Agaricomycetes</taxon>
        <taxon>Agaricomycetidae</taxon>
        <taxon>Agaricales</taxon>
        <taxon>Pleurotineae</taxon>
        <taxon>Pleurotaceae</taxon>
        <taxon>Pleurotus</taxon>
    </lineage>
</organism>
<dbReference type="Proteomes" id="UP000824881">
    <property type="component" value="Unassembled WGS sequence"/>
</dbReference>
<proteinExistence type="predicted"/>
<gene>
    <name evidence="1" type="ORF">CCMSSC00406_0005920</name>
</gene>
<reference evidence="1 2" key="1">
    <citation type="journal article" date="2021" name="Appl. Environ. Microbiol.">
        <title>Genetic linkage and physical mapping for an oyster mushroom Pleurotus cornucopiae and QTL analysis for the trait cap color.</title>
        <authorList>
            <person name="Zhang Y."/>
            <person name="Gao W."/>
            <person name="Sonnenberg A."/>
            <person name="Chen Q."/>
            <person name="Zhang J."/>
            <person name="Huang C."/>
        </authorList>
    </citation>
    <scope>NUCLEOTIDE SEQUENCE [LARGE SCALE GENOMIC DNA]</scope>
    <source>
        <strain evidence="1">CCMSSC00406</strain>
    </source>
</reference>
<keyword evidence="2" id="KW-1185">Reference proteome</keyword>
<evidence type="ECO:0000313" key="1">
    <source>
        <dbReference type="EMBL" id="KAG9218239.1"/>
    </source>
</evidence>
<name>A0ACB7IKJ7_PLECO</name>
<comment type="caution">
    <text evidence="1">The sequence shown here is derived from an EMBL/GenBank/DDBJ whole genome shotgun (WGS) entry which is preliminary data.</text>
</comment>
<accession>A0ACB7IKJ7</accession>
<protein>
    <submittedName>
        <fullName evidence="1">Uncharacterized protein</fullName>
    </submittedName>
</protein>
<dbReference type="EMBL" id="WQMT02000010">
    <property type="protein sequence ID" value="KAG9218239.1"/>
    <property type="molecule type" value="Genomic_DNA"/>
</dbReference>
<sequence length="288" mass="31405">MNESKVWLITGASSGFGRLMTELTLAKGNIVVATARRPETLDDLKEKYSSDQLLVLECDVTNKQDITNTFSTIYKTFGHLDVVFNNAACFYIAEVEHQDQDNEARGLFEVNFWGAANIAREAVAAFRDLNPPGKGGLLLTVGSHCAHGVAGVGYYDASKAALESLMLAMANELDPTWNIKISLIIPGTFKTRLLQAGAVPILPAHPAYALNQSLPSIIGRQAFQLGVFPGADPRKAVAKMYDFSQAENRGLYFVVGQDGIKTIQGKIESLNTAIKEYGDWSADMEMYS</sequence>
<evidence type="ECO:0000313" key="2">
    <source>
        <dbReference type="Proteomes" id="UP000824881"/>
    </source>
</evidence>